<evidence type="ECO:0000256" key="1">
    <source>
        <dbReference type="SAM" id="Phobius"/>
    </source>
</evidence>
<keyword evidence="1" id="KW-0472">Membrane</keyword>
<accession>A0A3R9M1W4</accession>
<dbReference type="InterPro" id="IPR005915">
    <property type="entry name" value="Tandem_5TM"/>
</dbReference>
<feature type="transmembrane region" description="Helical" evidence="1">
    <location>
        <begin position="188"/>
        <end position="209"/>
    </location>
</feature>
<dbReference type="AlphaFoldDB" id="A0A3R9M1W4"/>
<keyword evidence="1" id="KW-1133">Transmembrane helix</keyword>
<evidence type="ECO:0000313" key="3">
    <source>
        <dbReference type="Proteomes" id="UP000277890"/>
    </source>
</evidence>
<sequence length="223" mass="26360">MFKKAEMKLLAKRNLRYRILKTEDSYYLLDVERPFLIVYFLPLLIYFVPHRCYEISKDEYEQLSQSEEQNARLKEAFEKHGLGYSFGAGVGAMLLSRVFDINQFLKFDSSRISNFLAILIVLLVFGLRLWLTVSYEVPSGLKNRGYHKIYLYPRFVKELLFSIFAYIMSVLLTIVFISAFLANQVDNYIVHIGLLIFLTFWLFIGNMFFMRPASNYWIRIKNG</sequence>
<protein>
    <recommendedName>
        <fullName evidence="4">DUF443 family protein</fullName>
    </recommendedName>
</protein>
<organism evidence="2 3">
    <name type="scientific">Streptococcus cristatus</name>
    <dbReference type="NCBI Taxonomy" id="45634"/>
    <lineage>
        <taxon>Bacteria</taxon>
        <taxon>Bacillati</taxon>
        <taxon>Bacillota</taxon>
        <taxon>Bacilli</taxon>
        <taxon>Lactobacillales</taxon>
        <taxon>Streptococcaceae</taxon>
        <taxon>Streptococcus</taxon>
    </lineage>
</organism>
<keyword evidence="1" id="KW-0812">Transmembrane</keyword>
<dbReference type="Pfam" id="PF04276">
    <property type="entry name" value="DUF443"/>
    <property type="match status" value="1"/>
</dbReference>
<evidence type="ECO:0000313" key="2">
    <source>
        <dbReference type="EMBL" id="RSJ85512.1"/>
    </source>
</evidence>
<dbReference type="EMBL" id="RJPQ01000008">
    <property type="protein sequence ID" value="RSJ85512.1"/>
    <property type="molecule type" value="Genomic_DNA"/>
</dbReference>
<reference evidence="2 3" key="1">
    <citation type="submission" date="2018-11" db="EMBL/GenBank/DDBJ databases">
        <title>Species Designations Belie Phenotypic and Genotypic Heterogeneity in Oral Streptococci.</title>
        <authorList>
            <person name="Velsko I."/>
        </authorList>
    </citation>
    <scope>NUCLEOTIDE SEQUENCE [LARGE SCALE GENOMIC DNA]</scope>
    <source>
        <strain evidence="2 3">A54</strain>
    </source>
</reference>
<gene>
    <name evidence="2" type="ORF">D8794_06895</name>
</gene>
<name>A0A3R9M1W4_STRCR</name>
<feature type="transmembrane region" description="Helical" evidence="1">
    <location>
        <begin position="115"/>
        <end position="138"/>
    </location>
</feature>
<evidence type="ECO:0008006" key="4">
    <source>
        <dbReference type="Google" id="ProtNLM"/>
    </source>
</evidence>
<feature type="transmembrane region" description="Helical" evidence="1">
    <location>
        <begin position="81"/>
        <end position="99"/>
    </location>
</feature>
<dbReference type="Proteomes" id="UP000277890">
    <property type="component" value="Unassembled WGS sequence"/>
</dbReference>
<comment type="caution">
    <text evidence="2">The sequence shown here is derived from an EMBL/GenBank/DDBJ whole genome shotgun (WGS) entry which is preliminary data.</text>
</comment>
<dbReference type="RefSeq" id="WP_125371449.1">
    <property type="nucleotide sequence ID" value="NZ_RJPO01000009.1"/>
</dbReference>
<proteinExistence type="predicted"/>
<dbReference type="NCBIfam" id="TIGR01218">
    <property type="entry name" value="Gpos_tandem_5TM"/>
    <property type="match status" value="1"/>
</dbReference>
<feature type="transmembrane region" description="Helical" evidence="1">
    <location>
        <begin position="159"/>
        <end position="182"/>
    </location>
</feature>